<feature type="non-terminal residue" evidence="1">
    <location>
        <position position="1"/>
    </location>
</feature>
<protein>
    <submittedName>
        <fullName evidence="1">Uncharacterized protein</fullName>
    </submittedName>
</protein>
<name>A0AA38GVZ4_TAXCH</name>
<dbReference type="EMBL" id="JAHRHJ020000001">
    <property type="protein sequence ID" value="KAH9329982.1"/>
    <property type="molecule type" value="Genomic_DNA"/>
</dbReference>
<organism evidence="1 2">
    <name type="scientific">Taxus chinensis</name>
    <name type="common">Chinese yew</name>
    <name type="synonym">Taxus wallichiana var. chinensis</name>
    <dbReference type="NCBI Taxonomy" id="29808"/>
    <lineage>
        <taxon>Eukaryota</taxon>
        <taxon>Viridiplantae</taxon>
        <taxon>Streptophyta</taxon>
        <taxon>Embryophyta</taxon>
        <taxon>Tracheophyta</taxon>
        <taxon>Spermatophyta</taxon>
        <taxon>Pinopsida</taxon>
        <taxon>Pinidae</taxon>
        <taxon>Conifers II</taxon>
        <taxon>Cupressales</taxon>
        <taxon>Taxaceae</taxon>
        <taxon>Taxus</taxon>
    </lineage>
</organism>
<proteinExistence type="predicted"/>
<evidence type="ECO:0000313" key="2">
    <source>
        <dbReference type="Proteomes" id="UP000824469"/>
    </source>
</evidence>
<comment type="caution">
    <text evidence="1">The sequence shown here is derived from an EMBL/GenBank/DDBJ whole genome shotgun (WGS) entry which is preliminary data.</text>
</comment>
<dbReference type="Proteomes" id="UP000824469">
    <property type="component" value="Unassembled WGS sequence"/>
</dbReference>
<evidence type="ECO:0000313" key="1">
    <source>
        <dbReference type="EMBL" id="KAH9329982.1"/>
    </source>
</evidence>
<accession>A0AA38GVZ4</accession>
<reference evidence="1 2" key="1">
    <citation type="journal article" date="2021" name="Nat. Plants">
        <title>The Taxus genome provides insights into paclitaxel biosynthesis.</title>
        <authorList>
            <person name="Xiong X."/>
            <person name="Gou J."/>
            <person name="Liao Q."/>
            <person name="Li Y."/>
            <person name="Zhou Q."/>
            <person name="Bi G."/>
            <person name="Li C."/>
            <person name="Du R."/>
            <person name="Wang X."/>
            <person name="Sun T."/>
            <person name="Guo L."/>
            <person name="Liang H."/>
            <person name="Lu P."/>
            <person name="Wu Y."/>
            <person name="Zhang Z."/>
            <person name="Ro D.K."/>
            <person name="Shang Y."/>
            <person name="Huang S."/>
            <person name="Yan J."/>
        </authorList>
    </citation>
    <scope>NUCLEOTIDE SEQUENCE [LARGE SCALE GENOMIC DNA]</scope>
    <source>
        <strain evidence="1">Ta-2019</strain>
    </source>
</reference>
<dbReference type="AlphaFoldDB" id="A0AA38GVZ4"/>
<keyword evidence="2" id="KW-1185">Reference proteome</keyword>
<gene>
    <name evidence="1" type="ORF">KI387_002090</name>
</gene>
<feature type="non-terminal residue" evidence="1">
    <location>
        <position position="66"/>
    </location>
</feature>
<sequence>IKSWENGGRWFQLKETTTSTNIAPSWVENQVIHDCHTLFSIYAQAELCIFLERTNYNIINEDHLEK</sequence>